<name>A0A6J4M8P5_9ACTN</name>
<feature type="non-terminal residue" evidence="2">
    <location>
        <position position="265"/>
    </location>
</feature>
<feature type="compositionally biased region" description="Low complexity" evidence="1">
    <location>
        <begin position="36"/>
        <end position="45"/>
    </location>
</feature>
<sequence>EHPHLALAERRPVLGRRDGHRRPRQRRLLHRRPRLDGPGARGAVGRLRHRGVRRADGRRHRSGAAGRPGGLDAVPRDRRRRRGGRAGDGARRQCPRPRHGRRPARAHGDPDRPLRRRLRPLAGRHDDRRRTSQRARRPGLGGPALDRPRRRPVLLRRAVRLRLRGGRDGRGRLHHLRALHRAARAGRHRRADGPARRDTQPLARLLRDRRRRRCRVGRAGRRRDGPRARVRHAVRPDGVPGRPGRRDVHGHDARPLAARAGPQRL</sequence>
<feature type="region of interest" description="Disordered" evidence="1">
    <location>
        <begin position="217"/>
        <end position="265"/>
    </location>
</feature>
<reference evidence="2" key="1">
    <citation type="submission" date="2020-02" db="EMBL/GenBank/DDBJ databases">
        <authorList>
            <person name="Meier V. D."/>
        </authorList>
    </citation>
    <scope>NUCLEOTIDE SEQUENCE</scope>
    <source>
        <strain evidence="2">AVDCRST_MAG07</strain>
    </source>
</reference>
<evidence type="ECO:0000313" key="2">
    <source>
        <dbReference type="EMBL" id="CAA9351298.1"/>
    </source>
</evidence>
<evidence type="ECO:0000256" key="1">
    <source>
        <dbReference type="SAM" id="MobiDB-lite"/>
    </source>
</evidence>
<feature type="non-terminal residue" evidence="2">
    <location>
        <position position="1"/>
    </location>
</feature>
<feature type="compositionally biased region" description="Basic residues" evidence="1">
    <location>
        <begin position="18"/>
        <end position="33"/>
    </location>
</feature>
<dbReference type="EMBL" id="CADCUB010000144">
    <property type="protein sequence ID" value="CAA9351298.1"/>
    <property type="molecule type" value="Genomic_DNA"/>
</dbReference>
<gene>
    <name evidence="2" type="ORF">AVDCRST_MAG07-3198</name>
</gene>
<protein>
    <submittedName>
        <fullName evidence="2">Uncharacterized protein</fullName>
    </submittedName>
</protein>
<proteinExistence type="predicted"/>
<dbReference type="AlphaFoldDB" id="A0A6J4M8P5"/>
<organism evidence="2">
    <name type="scientific">uncultured Frankineae bacterium</name>
    <dbReference type="NCBI Taxonomy" id="437475"/>
    <lineage>
        <taxon>Bacteria</taxon>
        <taxon>Bacillati</taxon>
        <taxon>Actinomycetota</taxon>
        <taxon>Actinomycetes</taxon>
        <taxon>Frankiales</taxon>
        <taxon>environmental samples</taxon>
    </lineage>
</organism>
<feature type="compositionally biased region" description="Basic residues" evidence="1">
    <location>
        <begin position="93"/>
        <end position="105"/>
    </location>
</feature>
<feature type="compositionally biased region" description="Basic residues" evidence="1">
    <location>
        <begin position="46"/>
        <end position="62"/>
    </location>
</feature>
<feature type="compositionally biased region" description="Basic and acidic residues" evidence="1">
    <location>
        <begin position="7"/>
        <end position="17"/>
    </location>
</feature>
<feature type="compositionally biased region" description="Basic and acidic residues" evidence="1">
    <location>
        <begin position="244"/>
        <end position="254"/>
    </location>
</feature>
<accession>A0A6J4M8P5</accession>
<feature type="region of interest" description="Disordered" evidence="1">
    <location>
        <begin position="1"/>
        <end position="151"/>
    </location>
</feature>